<proteinExistence type="predicted"/>
<accession>A0ACB6Z4V8</accession>
<feature type="non-terminal residue" evidence="1">
    <location>
        <position position="1"/>
    </location>
</feature>
<comment type="caution">
    <text evidence="1">The sequence shown here is derived from an EMBL/GenBank/DDBJ whole genome shotgun (WGS) entry which is preliminary data.</text>
</comment>
<sequence length="89" mass="10273">VVQKLSGVLTWEHDMCIWSCVGFTGPFAGLESCPRCQMPHYDPDKLEKSGGKVKVPQKRFTTFPVDPQIQAHWKHPETAEKMLYRQRKT</sequence>
<reference evidence="1" key="1">
    <citation type="submission" date="2019-10" db="EMBL/GenBank/DDBJ databases">
        <authorList>
            <consortium name="DOE Joint Genome Institute"/>
            <person name="Kuo A."/>
            <person name="Miyauchi S."/>
            <person name="Kiss E."/>
            <person name="Drula E."/>
            <person name="Kohler A."/>
            <person name="Sanchez-Garcia M."/>
            <person name="Andreopoulos B."/>
            <person name="Barry K.W."/>
            <person name="Bonito G."/>
            <person name="Buee M."/>
            <person name="Carver A."/>
            <person name="Chen C."/>
            <person name="Cichocki N."/>
            <person name="Clum A."/>
            <person name="Culley D."/>
            <person name="Crous P.W."/>
            <person name="Fauchery L."/>
            <person name="Girlanda M."/>
            <person name="Hayes R."/>
            <person name="Keri Z."/>
            <person name="Labutti K."/>
            <person name="Lipzen A."/>
            <person name="Lombard V."/>
            <person name="Magnuson J."/>
            <person name="Maillard F."/>
            <person name="Morin E."/>
            <person name="Murat C."/>
            <person name="Nolan M."/>
            <person name="Ohm R."/>
            <person name="Pangilinan J."/>
            <person name="Pereira M."/>
            <person name="Perotto S."/>
            <person name="Peter M."/>
            <person name="Riley R."/>
            <person name="Sitrit Y."/>
            <person name="Stielow B."/>
            <person name="Szollosi G."/>
            <person name="Zifcakova L."/>
            <person name="Stursova M."/>
            <person name="Spatafora J.W."/>
            <person name="Tedersoo L."/>
            <person name="Vaario L.-M."/>
            <person name="Yamada A."/>
            <person name="Yan M."/>
            <person name="Wang P."/>
            <person name="Xu J."/>
            <person name="Bruns T."/>
            <person name="Baldrian P."/>
            <person name="Vilgalys R."/>
            <person name="Henrissat B."/>
            <person name="Grigoriev I.V."/>
            <person name="Hibbett D."/>
            <person name="Nagy L.G."/>
            <person name="Martin F.M."/>
        </authorList>
    </citation>
    <scope>NUCLEOTIDE SEQUENCE</scope>
    <source>
        <strain evidence="1">P2</strain>
    </source>
</reference>
<reference evidence="1" key="2">
    <citation type="journal article" date="2020" name="Nat. Commun.">
        <title>Large-scale genome sequencing of mycorrhizal fungi provides insights into the early evolution of symbiotic traits.</title>
        <authorList>
            <person name="Miyauchi S."/>
            <person name="Kiss E."/>
            <person name="Kuo A."/>
            <person name="Drula E."/>
            <person name="Kohler A."/>
            <person name="Sanchez-Garcia M."/>
            <person name="Morin E."/>
            <person name="Andreopoulos B."/>
            <person name="Barry K.W."/>
            <person name="Bonito G."/>
            <person name="Buee M."/>
            <person name="Carver A."/>
            <person name="Chen C."/>
            <person name="Cichocki N."/>
            <person name="Clum A."/>
            <person name="Culley D."/>
            <person name="Crous P.W."/>
            <person name="Fauchery L."/>
            <person name="Girlanda M."/>
            <person name="Hayes R.D."/>
            <person name="Keri Z."/>
            <person name="LaButti K."/>
            <person name="Lipzen A."/>
            <person name="Lombard V."/>
            <person name="Magnuson J."/>
            <person name="Maillard F."/>
            <person name="Murat C."/>
            <person name="Nolan M."/>
            <person name="Ohm R.A."/>
            <person name="Pangilinan J."/>
            <person name="Pereira M.F."/>
            <person name="Perotto S."/>
            <person name="Peter M."/>
            <person name="Pfister S."/>
            <person name="Riley R."/>
            <person name="Sitrit Y."/>
            <person name="Stielow J.B."/>
            <person name="Szollosi G."/>
            <person name="Zifcakova L."/>
            <person name="Stursova M."/>
            <person name="Spatafora J.W."/>
            <person name="Tedersoo L."/>
            <person name="Vaario L.M."/>
            <person name="Yamada A."/>
            <person name="Yan M."/>
            <person name="Wang P."/>
            <person name="Xu J."/>
            <person name="Bruns T."/>
            <person name="Baldrian P."/>
            <person name="Vilgalys R."/>
            <person name="Dunand C."/>
            <person name="Henrissat B."/>
            <person name="Grigoriev I.V."/>
            <person name="Hibbett D."/>
            <person name="Nagy L.G."/>
            <person name="Martin F.M."/>
        </authorList>
    </citation>
    <scope>NUCLEOTIDE SEQUENCE</scope>
    <source>
        <strain evidence="1">P2</strain>
    </source>
</reference>
<evidence type="ECO:0000313" key="2">
    <source>
        <dbReference type="Proteomes" id="UP000886501"/>
    </source>
</evidence>
<keyword evidence="2" id="KW-1185">Reference proteome</keyword>
<dbReference type="EMBL" id="MU118130">
    <property type="protein sequence ID" value="KAF9644579.1"/>
    <property type="molecule type" value="Genomic_DNA"/>
</dbReference>
<feature type="non-terminal residue" evidence="1">
    <location>
        <position position="89"/>
    </location>
</feature>
<organism evidence="1 2">
    <name type="scientific">Thelephora ganbajun</name>
    <name type="common">Ganba fungus</name>
    <dbReference type="NCBI Taxonomy" id="370292"/>
    <lineage>
        <taxon>Eukaryota</taxon>
        <taxon>Fungi</taxon>
        <taxon>Dikarya</taxon>
        <taxon>Basidiomycota</taxon>
        <taxon>Agaricomycotina</taxon>
        <taxon>Agaricomycetes</taxon>
        <taxon>Thelephorales</taxon>
        <taxon>Thelephoraceae</taxon>
        <taxon>Thelephora</taxon>
    </lineage>
</organism>
<dbReference type="Proteomes" id="UP000886501">
    <property type="component" value="Unassembled WGS sequence"/>
</dbReference>
<name>A0ACB6Z4V8_THEGA</name>
<gene>
    <name evidence="1" type="ORF">BDM02DRAFT_3078792</name>
</gene>
<protein>
    <submittedName>
        <fullName evidence="1">Uncharacterized protein</fullName>
    </submittedName>
</protein>
<evidence type="ECO:0000313" key="1">
    <source>
        <dbReference type="EMBL" id="KAF9644579.1"/>
    </source>
</evidence>